<dbReference type="SUPFAM" id="SSF46785">
    <property type="entry name" value="Winged helix' DNA-binding domain"/>
    <property type="match status" value="1"/>
</dbReference>
<dbReference type="SMART" id="SM00345">
    <property type="entry name" value="HTH_GNTR"/>
    <property type="match status" value="1"/>
</dbReference>
<dbReference type="PANTHER" id="PTHR46577:SF2">
    <property type="entry name" value="TRANSCRIPTIONAL REGULATORY PROTEIN"/>
    <property type="match status" value="1"/>
</dbReference>
<protein>
    <submittedName>
        <fullName evidence="7">PLP-dependent aminotransferase family protein</fullName>
    </submittedName>
</protein>
<dbReference type="InterPro" id="IPR004839">
    <property type="entry name" value="Aminotransferase_I/II_large"/>
</dbReference>
<evidence type="ECO:0000256" key="4">
    <source>
        <dbReference type="ARBA" id="ARBA00023125"/>
    </source>
</evidence>
<dbReference type="CDD" id="cd07377">
    <property type="entry name" value="WHTH_GntR"/>
    <property type="match status" value="1"/>
</dbReference>
<dbReference type="GO" id="GO:0008483">
    <property type="term" value="F:transaminase activity"/>
    <property type="evidence" value="ECO:0007669"/>
    <property type="project" value="UniProtKB-KW"/>
</dbReference>
<dbReference type="EMBL" id="JBHTIA010000003">
    <property type="protein sequence ID" value="MFD0764393.1"/>
    <property type="molecule type" value="Genomic_DNA"/>
</dbReference>
<dbReference type="Gene3D" id="1.10.10.10">
    <property type="entry name" value="Winged helix-like DNA-binding domain superfamily/Winged helix DNA-binding domain"/>
    <property type="match status" value="1"/>
</dbReference>
<evidence type="ECO:0000256" key="3">
    <source>
        <dbReference type="ARBA" id="ARBA00023015"/>
    </source>
</evidence>
<comment type="caution">
    <text evidence="7">The sequence shown here is derived from an EMBL/GenBank/DDBJ whole genome shotgun (WGS) entry which is preliminary data.</text>
</comment>
<dbReference type="Proteomes" id="UP001597073">
    <property type="component" value="Unassembled WGS sequence"/>
</dbReference>
<dbReference type="Pfam" id="PF00155">
    <property type="entry name" value="Aminotran_1_2"/>
    <property type="match status" value="1"/>
</dbReference>
<accession>A0ABW2ZDY8</accession>
<evidence type="ECO:0000256" key="5">
    <source>
        <dbReference type="ARBA" id="ARBA00023163"/>
    </source>
</evidence>
<organism evidence="7 8">
    <name type="scientific">Mucilaginibacter lutimaris</name>
    <dbReference type="NCBI Taxonomy" id="931629"/>
    <lineage>
        <taxon>Bacteria</taxon>
        <taxon>Pseudomonadati</taxon>
        <taxon>Bacteroidota</taxon>
        <taxon>Sphingobacteriia</taxon>
        <taxon>Sphingobacteriales</taxon>
        <taxon>Sphingobacteriaceae</taxon>
        <taxon>Mucilaginibacter</taxon>
    </lineage>
</organism>
<dbReference type="InterPro" id="IPR036388">
    <property type="entry name" value="WH-like_DNA-bd_sf"/>
</dbReference>
<keyword evidence="5" id="KW-0804">Transcription</keyword>
<feature type="domain" description="HTH gntR-type" evidence="6">
    <location>
        <begin position="2"/>
        <end position="70"/>
    </location>
</feature>
<dbReference type="InterPro" id="IPR015422">
    <property type="entry name" value="PyrdxlP-dep_Trfase_small"/>
</dbReference>
<evidence type="ECO:0000259" key="6">
    <source>
        <dbReference type="PROSITE" id="PS50949"/>
    </source>
</evidence>
<dbReference type="Gene3D" id="3.90.1150.10">
    <property type="entry name" value="Aspartate Aminotransferase, domain 1"/>
    <property type="match status" value="1"/>
</dbReference>
<evidence type="ECO:0000256" key="1">
    <source>
        <dbReference type="ARBA" id="ARBA00005384"/>
    </source>
</evidence>
<dbReference type="InterPro" id="IPR000524">
    <property type="entry name" value="Tscrpt_reg_HTH_GntR"/>
</dbReference>
<keyword evidence="8" id="KW-1185">Reference proteome</keyword>
<keyword evidence="7" id="KW-0032">Aminotransferase</keyword>
<evidence type="ECO:0000313" key="7">
    <source>
        <dbReference type="EMBL" id="MFD0764393.1"/>
    </source>
</evidence>
<keyword evidence="3" id="KW-0805">Transcription regulation</keyword>
<dbReference type="PANTHER" id="PTHR46577">
    <property type="entry name" value="HTH-TYPE TRANSCRIPTIONAL REGULATORY PROTEIN GABR"/>
    <property type="match status" value="1"/>
</dbReference>
<dbReference type="Gene3D" id="3.40.640.10">
    <property type="entry name" value="Type I PLP-dependent aspartate aminotransferase-like (Major domain)"/>
    <property type="match status" value="1"/>
</dbReference>
<reference evidence="8" key="1">
    <citation type="journal article" date="2019" name="Int. J. Syst. Evol. Microbiol.">
        <title>The Global Catalogue of Microorganisms (GCM) 10K type strain sequencing project: providing services to taxonomists for standard genome sequencing and annotation.</title>
        <authorList>
            <consortium name="The Broad Institute Genomics Platform"/>
            <consortium name="The Broad Institute Genome Sequencing Center for Infectious Disease"/>
            <person name="Wu L."/>
            <person name="Ma J."/>
        </authorList>
    </citation>
    <scope>NUCLEOTIDE SEQUENCE [LARGE SCALE GENOMIC DNA]</scope>
    <source>
        <strain evidence="8">CCUG 60742</strain>
    </source>
</reference>
<dbReference type="SUPFAM" id="SSF53383">
    <property type="entry name" value="PLP-dependent transferases"/>
    <property type="match status" value="1"/>
</dbReference>
<name>A0ABW2ZDY8_9SPHI</name>
<keyword evidence="4" id="KW-0238">DNA-binding</keyword>
<evidence type="ECO:0000313" key="8">
    <source>
        <dbReference type="Proteomes" id="UP001597073"/>
    </source>
</evidence>
<keyword evidence="7" id="KW-0808">Transferase</keyword>
<keyword evidence="2" id="KW-0663">Pyridoxal phosphate</keyword>
<sequence>MEYLYDRIASELEQQIAQGVLRVGDKLPSLRIICERYRVSQSTALQAYYQLEAKSLIESRPRSGYFVHRSPKKHLSLPGVSTPGQVSGGALHEVISRVYKDMGRDGAIPLSLGVPSLELLPVAKLNKGLLKATRSLKGSGLEYEQVQGNENLRRQVARFYNNQGQPLAGEDLVVTSGCMDALAMSLMAVTQRGDTIAVESPVYFGNLQLAQSLGLQVIELPTHPQTGIEIDALKAVLNKNIKAVVLVSNFNNPLGSLMPDEHKKEVVGLIQYHGVPLIEDDLYGEVYFGTERPRSCRSFDDSGLVLWCSSVSKTLAPGYRVGWVAPGKFKEEVLRLKLYHSISATTITQEVIAGFLETGRYAHHLRGLRHTLQANALRYSRAIAEYFPGDTKVSRPQGGFMLWVEMNEKVNAVTLYDRAMRQGISIAPGNMFSLQDQYRNCMRLSYGLPWTANIEDALRRLGNLII</sequence>
<evidence type="ECO:0000256" key="2">
    <source>
        <dbReference type="ARBA" id="ARBA00022898"/>
    </source>
</evidence>
<dbReference type="CDD" id="cd00609">
    <property type="entry name" value="AAT_like"/>
    <property type="match status" value="1"/>
</dbReference>
<proteinExistence type="inferred from homology"/>
<dbReference type="InterPro" id="IPR051446">
    <property type="entry name" value="HTH_trans_reg/aminotransferase"/>
</dbReference>
<dbReference type="PROSITE" id="PS50949">
    <property type="entry name" value="HTH_GNTR"/>
    <property type="match status" value="1"/>
</dbReference>
<dbReference type="InterPro" id="IPR015421">
    <property type="entry name" value="PyrdxlP-dep_Trfase_major"/>
</dbReference>
<gene>
    <name evidence="7" type="ORF">ACFQZI_05985</name>
</gene>
<comment type="similarity">
    <text evidence="1">In the C-terminal section; belongs to the class-I pyridoxal-phosphate-dependent aminotransferase family.</text>
</comment>
<dbReference type="InterPro" id="IPR015424">
    <property type="entry name" value="PyrdxlP-dep_Trfase"/>
</dbReference>
<dbReference type="Pfam" id="PF00392">
    <property type="entry name" value="GntR"/>
    <property type="match status" value="1"/>
</dbReference>
<dbReference type="RefSeq" id="WP_377139731.1">
    <property type="nucleotide sequence ID" value="NZ_JBHTIA010000003.1"/>
</dbReference>
<dbReference type="InterPro" id="IPR036390">
    <property type="entry name" value="WH_DNA-bd_sf"/>
</dbReference>